<dbReference type="RefSeq" id="WP_106137596.1">
    <property type="nucleotide sequence ID" value="NZ_PVTE01000007.1"/>
</dbReference>
<dbReference type="Proteomes" id="UP000238375">
    <property type="component" value="Unassembled WGS sequence"/>
</dbReference>
<dbReference type="AlphaFoldDB" id="A0A2T0T2S7"/>
<accession>A0A2T0T2S7</accession>
<evidence type="ECO:0008006" key="4">
    <source>
        <dbReference type="Google" id="ProtNLM"/>
    </source>
</evidence>
<sequence>MIYTVLKQSGTYAETLEWLGFGYFLQKLCGELYCNEDVRIMLSNEPHQYCISVNRDITQADLATLSYFWVLPFIKKEAKTPTPEGIPLAELRNYSKQKDIRNRRRAEREEIQKDKTLSGLERKLKLKELAILHSSELEERLDLDFDVYREMVRNPYPAYLKLFENFNNNRADFRQLIWEILSHYTKIGSVVKSHIKTITVKITAQQLYSPNQGKGSNREKADGPKAENLDGFWIPETMKLAGALQTMFCQYVKVGTGLDLKVNVPEFNEIEYQQVNKLLSSFKKTLTSNSAIKVDILNVLAFCKAFIENSPEYNSNSGWRRIKITNSMNGFYSVIQKDLGQNRAVVNMSFLGIPTFIEYRNVDEAETWLTILNEQGSIIKSIEEQGDSIDGLRAYRSFLSGSDLNNFFQFSTFYATYLTRELAAEHYYVKPFNTEHLNQFFSSMSTETLKLEEIITNPGFISVARAIRNSTIRLQFKPKKERNFNVRYGLSQELQTKSKSTDDLATFIGEFVSSYNTETARSREKLLDKFDSWNAIPDHLKKSQRSAVEDDEIASFYMLLNKYEKSPRLIGAMLAAYGFARTKWDNTSGSKAQDASNEPDNTDDGTEVEETDIDF</sequence>
<dbReference type="OrthoDB" id="137710at2"/>
<protein>
    <recommendedName>
        <fullName evidence="4">CRISPR-associated protein Csh1</fullName>
    </recommendedName>
</protein>
<feature type="compositionally biased region" description="Acidic residues" evidence="1">
    <location>
        <begin position="600"/>
        <end position="615"/>
    </location>
</feature>
<comment type="caution">
    <text evidence="2">The sequence shown here is derived from an EMBL/GenBank/DDBJ whole genome shotgun (WGS) entry which is preliminary data.</text>
</comment>
<name>A0A2T0T2S7_9BACT</name>
<organism evidence="2 3">
    <name type="scientific">Spirosoma oryzae</name>
    <dbReference type="NCBI Taxonomy" id="1469603"/>
    <lineage>
        <taxon>Bacteria</taxon>
        <taxon>Pseudomonadati</taxon>
        <taxon>Bacteroidota</taxon>
        <taxon>Cytophagia</taxon>
        <taxon>Cytophagales</taxon>
        <taxon>Cytophagaceae</taxon>
        <taxon>Spirosoma</taxon>
    </lineage>
</organism>
<feature type="region of interest" description="Disordered" evidence="1">
    <location>
        <begin position="586"/>
        <end position="615"/>
    </location>
</feature>
<dbReference type="EMBL" id="PVTE01000007">
    <property type="protein sequence ID" value="PRY39957.1"/>
    <property type="molecule type" value="Genomic_DNA"/>
</dbReference>
<reference evidence="2 3" key="1">
    <citation type="submission" date="2018-03" db="EMBL/GenBank/DDBJ databases">
        <title>Genomic Encyclopedia of Archaeal and Bacterial Type Strains, Phase II (KMG-II): from individual species to whole genera.</title>
        <authorList>
            <person name="Goeker M."/>
        </authorList>
    </citation>
    <scope>NUCLEOTIDE SEQUENCE [LARGE SCALE GENOMIC DNA]</scope>
    <source>
        <strain evidence="2 3">DSM 28354</strain>
    </source>
</reference>
<gene>
    <name evidence="2" type="ORF">CLV58_10750</name>
</gene>
<keyword evidence="3" id="KW-1185">Reference proteome</keyword>
<evidence type="ECO:0000256" key="1">
    <source>
        <dbReference type="SAM" id="MobiDB-lite"/>
    </source>
</evidence>
<evidence type="ECO:0000313" key="2">
    <source>
        <dbReference type="EMBL" id="PRY39957.1"/>
    </source>
</evidence>
<evidence type="ECO:0000313" key="3">
    <source>
        <dbReference type="Proteomes" id="UP000238375"/>
    </source>
</evidence>
<feature type="compositionally biased region" description="Polar residues" evidence="1">
    <location>
        <begin position="586"/>
        <end position="599"/>
    </location>
</feature>
<proteinExistence type="predicted"/>